<feature type="region of interest" description="Disordered" evidence="1">
    <location>
        <begin position="130"/>
        <end position="161"/>
    </location>
</feature>
<gene>
    <name evidence="2" type="ORF">FRACYDRAFT_240720</name>
</gene>
<dbReference type="AlphaFoldDB" id="A0A1E7F7R0"/>
<feature type="compositionally biased region" description="Low complexity" evidence="1">
    <location>
        <begin position="144"/>
        <end position="155"/>
    </location>
</feature>
<organism evidence="2 3">
    <name type="scientific">Fragilariopsis cylindrus CCMP1102</name>
    <dbReference type="NCBI Taxonomy" id="635003"/>
    <lineage>
        <taxon>Eukaryota</taxon>
        <taxon>Sar</taxon>
        <taxon>Stramenopiles</taxon>
        <taxon>Ochrophyta</taxon>
        <taxon>Bacillariophyta</taxon>
        <taxon>Bacillariophyceae</taxon>
        <taxon>Bacillariophycidae</taxon>
        <taxon>Bacillariales</taxon>
        <taxon>Bacillariaceae</taxon>
        <taxon>Fragilariopsis</taxon>
    </lineage>
</organism>
<dbReference type="EMBL" id="KV784360">
    <property type="protein sequence ID" value="OEU14187.1"/>
    <property type="molecule type" value="Genomic_DNA"/>
</dbReference>
<name>A0A1E7F7R0_9STRA</name>
<proteinExistence type="predicted"/>
<evidence type="ECO:0000313" key="2">
    <source>
        <dbReference type="EMBL" id="OEU14187.1"/>
    </source>
</evidence>
<dbReference type="InParanoid" id="A0A1E7F7R0"/>
<evidence type="ECO:0000313" key="3">
    <source>
        <dbReference type="Proteomes" id="UP000095751"/>
    </source>
</evidence>
<sequence>MNSNRTKNERWESTTDLSLDNGYPLHTLRRPFRRPSFDFDRCLLSSSTSSISLDSCSSTSSISLDSCSNFDRSNSFDRNSSFDKSSIVQPSPSLTIRTSRNNLLRCSTNKMVDSIGSTNSFYNFSGSKSSLTASSPLPNKNKNKNNGSGSDSGNNTTRKFTSPAHLSISSVISPITNANHHQNQRRWLATVENEYEDEDEFANDKPSRWSATAANEDYASDKPICMIRRVSSTYSLSRSYNVGVD</sequence>
<dbReference type="Proteomes" id="UP000095751">
    <property type="component" value="Unassembled WGS sequence"/>
</dbReference>
<accession>A0A1E7F7R0</accession>
<dbReference type="KEGG" id="fcy:FRACYDRAFT_240720"/>
<reference evidence="2 3" key="1">
    <citation type="submission" date="2016-09" db="EMBL/GenBank/DDBJ databases">
        <title>Extensive genetic diversity and differential bi-allelic expression allows diatom success in the polar Southern Ocean.</title>
        <authorList>
            <consortium name="DOE Joint Genome Institute"/>
            <person name="Mock T."/>
            <person name="Otillar R.P."/>
            <person name="Strauss J."/>
            <person name="Dupont C."/>
            <person name="Frickenhaus S."/>
            <person name="Maumus F."/>
            <person name="Mcmullan M."/>
            <person name="Sanges R."/>
            <person name="Schmutz J."/>
            <person name="Toseland A."/>
            <person name="Valas R."/>
            <person name="Veluchamy A."/>
            <person name="Ward B.J."/>
            <person name="Allen A."/>
            <person name="Barry K."/>
            <person name="Falciatore A."/>
            <person name="Ferrante M."/>
            <person name="Fortunato A.E."/>
            <person name="Gloeckner G."/>
            <person name="Gruber A."/>
            <person name="Hipkin R."/>
            <person name="Janech M."/>
            <person name="Kroth P."/>
            <person name="Leese F."/>
            <person name="Lindquist E."/>
            <person name="Lyon B.R."/>
            <person name="Martin J."/>
            <person name="Mayer C."/>
            <person name="Parker M."/>
            <person name="Quesneville H."/>
            <person name="Raymond J."/>
            <person name="Uhlig C."/>
            <person name="Valentin K.U."/>
            <person name="Worden A.Z."/>
            <person name="Armbrust E.V."/>
            <person name="Bowler C."/>
            <person name="Green B."/>
            <person name="Moulton V."/>
            <person name="Van Oosterhout C."/>
            <person name="Grigoriev I."/>
        </authorList>
    </citation>
    <scope>NUCLEOTIDE SEQUENCE [LARGE SCALE GENOMIC DNA]</scope>
    <source>
        <strain evidence="2 3">CCMP1102</strain>
    </source>
</reference>
<evidence type="ECO:0000256" key="1">
    <source>
        <dbReference type="SAM" id="MobiDB-lite"/>
    </source>
</evidence>
<keyword evidence="3" id="KW-1185">Reference proteome</keyword>
<protein>
    <submittedName>
        <fullName evidence="2">Uncharacterized protein</fullName>
    </submittedName>
</protein>